<dbReference type="InterPro" id="IPR000160">
    <property type="entry name" value="GGDEF_dom"/>
</dbReference>
<dbReference type="NCBIfam" id="TIGR00229">
    <property type="entry name" value="sensory_box"/>
    <property type="match status" value="1"/>
</dbReference>
<organism evidence="6 7">
    <name type="scientific">Marinobacter lipolyticus SM19</name>
    <dbReference type="NCBI Taxonomy" id="1318628"/>
    <lineage>
        <taxon>Bacteria</taxon>
        <taxon>Pseudomonadati</taxon>
        <taxon>Pseudomonadota</taxon>
        <taxon>Gammaproteobacteria</taxon>
        <taxon>Pseudomonadales</taxon>
        <taxon>Marinobacteraceae</taxon>
        <taxon>Marinobacter</taxon>
    </lineage>
</organism>
<feature type="domain" description="GGDEF" evidence="5">
    <location>
        <begin position="173"/>
        <end position="308"/>
    </location>
</feature>
<dbReference type="CDD" id="cd00130">
    <property type="entry name" value="PAS"/>
    <property type="match status" value="1"/>
</dbReference>
<evidence type="ECO:0000256" key="1">
    <source>
        <dbReference type="ARBA" id="ARBA00001946"/>
    </source>
</evidence>
<dbReference type="GO" id="GO:0043709">
    <property type="term" value="P:cell adhesion involved in single-species biofilm formation"/>
    <property type="evidence" value="ECO:0007669"/>
    <property type="project" value="TreeGrafter"/>
</dbReference>
<dbReference type="GO" id="GO:0016301">
    <property type="term" value="F:kinase activity"/>
    <property type="evidence" value="ECO:0007669"/>
    <property type="project" value="UniProtKB-KW"/>
</dbReference>
<dbReference type="Gene3D" id="3.30.70.270">
    <property type="match status" value="1"/>
</dbReference>
<dbReference type="InterPro" id="IPR013656">
    <property type="entry name" value="PAS_4"/>
</dbReference>
<dbReference type="Pfam" id="PF08448">
    <property type="entry name" value="PAS_4"/>
    <property type="match status" value="1"/>
</dbReference>
<evidence type="ECO:0000256" key="4">
    <source>
        <dbReference type="ARBA" id="ARBA00034247"/>
    </source>
</evidence>
<evidence type="ECO:0000259" key="5">
    <source>
        <dbReference type="PROSITE" id="PS50887"/>
    </source>
</evidence>
<dbReference type="SUPFAM" id="SSF55073">
    <property type="entry name" value="Nucleotide cyclase"/>
    <property type="match status" value="1"/>
</dbReference>
<dbReference type="InterPro" id="IPR035965">
    <property type="entry name" value="PAS-like_dom_sf"/>
</dbReference>
<dbReference type="PROSITE" id="PS50887">
    <property type="entry name" value="GGDEF"/>
    <property type="match status" value="1"/>
</dbReference>
<dbReference type="OrthoDB" id="5620448at2"/>
<dbReference type="PANTHER" id="PTHR45138">
    <property type="entry name" value="REGULATORY COMPONENTS OF SENSORY TRANSDUCTION SYSTEM"/>
    <property type="match status" value="1"/>
</dbReference>
<comment type="cofactor">
    <cofactor evidence="1">
        <name>Mg(2+)</name>
        <dbReference type="ChEBI" id="CHEBI:18420"/>
    </cofactor>
</comment>
<dbReference type="NCBIfam" id="TIGR00254">
    <property type="entry name" value="GGDEF"/>
    <property type="match status" value="1"/>
</dbReference>
<dbReference type="EC" id="2.7.7.65" evidence="2"/>
<dbReference type="eggNOG" id="COG3706">
    <property type="taxonomic scope" value="Bacteria"/>
</dbReference>
<proteinExistence type="predicted"/>
<dbReference type="EMBL" id="ASAD01000006">
    <property type="protein sequence ID" value="EON93604.1"/>
    <property type="molecule type" value="Genomic_DNA"/>
</dbReference>
<dbReference type="FunFam" id="3.30.70.270:FF:000001">
    <property type="entry name" value="Diguanylate cyclase domain protein"/>
    <property type="match status" value="1"/>
</dbReference>
<keyword evidence="3" id="KW-0808">Transferase</keyword>
<sequence>MSEDLGNNDGFFKSILDSITEHIVVIDNQGRILFVNKSWEIFGQDNGCVINNDWLHQNYLENCDRAARQGDESAQEAAKGIRSVIEERVSFFNHEYPCHSPQKERWFTMRVTPFNLATSLFYVITHHDITDRKLAEQEVLRLSGVDTVTGLENRRSFDQKLHNEWQLAMRERRPLSLAMVDIDHFKLVNDTYGHPIGDECLKRVGQTLREFTNRPGDSCARIGGEEFALVWSNTPERQATELADRLRQKIASLRIPNEMSSTEPWLTVSVGVATVIPTMEMDKEHFINQADRSLYRAKENGRNRIELG</sequence>
<dbReference type="Pfam" id="PF00990">
    <property type="entry name" value="GGDEF"/>
    <property type="match status" value="1"/>
</dbReference>
<dbReference type="SUPFAM" id="SSF55785">
    <property type="entry name" value="PYP-like sensor domain (PAS domain)"/>
    <property type="match status" value="1"/>
</dbReference>
<keyword evidence="7" id="KW-1185">Reference proteome</keyword>
<name>R8B527_9GAMM</name>
<dbReference type="InterPro" id="IPR050469">
    <property type="entry name" value="Diguanylate_Cyclase"/>
</dbReference>
<dbReference type="SMART" id="SM00267">
    <property type="entry name" value="GGDEF"/>
    <property type="match status" value="1"/>
</dbReference>
<dbReference type="PATRIC" id="fig|1318628.3.peg.568"/>
<dbReference type="AlphaFoldDB" id="R8B527"/>
<gene>
    <name evidence="6" type="ORF">MARLIPOL_02825</name>
</gene>
<reference evidence="6 7" key="1">
    <citation type="journal article" date="2013" name="Genome Announc.">
        <title>Draft Genome Sequence of the Moderately Halophilic Bacterium Marinobacter lipolyticus Strain SM19.</title>
        <authorList>
            <person name="Papke R.T."/>
            <person name="de la Haba R.R."/>
            <person name="Infante-Dominguez C."/>
            <person name="Perez D."/>
            <person name="Sanchez-Porro C."/>
            <person name="Lapierre P."/>
            <person name="Ventosa A."/>
        </authorList>
    </citation>
    <scope>NUCLEOTIDE SEQUENCE [LARGE SCALE GENOMIC DNA]</scope>
    <source>
        <strain evidence="6 7">SM19</strain>
    </source>
</reference>
<dbReference type="PANTHER" id="PTHR45138:SF9">
    <property type="entry name" value="DIGUANYLATE CYCLASE DGCM-RELATED"/>
    <property type="match status" value="1"/>
</dbReference>
<dbReference type="GO" id="GO:0005886">
    <property type="term" value="C:plasma membrane"/>
    <property type="evidence" value="ECO:0007669"/>
    <property type="project" value="TreeGrafter"/>
</dbReference>
<dbReference type="STRING" id="1318628.MARLIPOL_02825"/>
<dbReference type="InterPro" id="IPR043128">
    <property type="entry name" value="Rev_trsase/Diguanyl_cyclase"/>
</dbReference>
<accession>R8B527</accession>
<evidence type="ECO:0000256" key="2">
    <source>
        <dbReference type="ARBA" id="ARBA00012528"/>
    </source>
</evidence>
<dbReference type="Proteomes" id="UP000016540">
    <property type="component" value="Unassembled WGS sequence"/>
</dbReference>
<keyword evidence="3" id="KW-0418">Kinase</keyword>
<comment type="catalytic activity">
    <reaction evidence="4">
        <text>2 GTP = 3',3'-c-di-GMP + 2 diphosphate</text>
        <dbReference type="Rhea" id="RHEA:24898"/>
        <dbReference type="ChEBI" id="CHEBI:33019"/>
        <dbReference type="ChEBI" id="CHEBI:37565"/>
        <dbReference type="ChEBI" id="CHEBI:58805"/>
        <dbReference type="EC" id="2.7.7.65"/>
    </reaction>
</comment>
<dbReference type="Gene3D" id="3.30.450.20">
    <property type="entry name" value="PAS domain"/>
    <property type="match status" value="1"/>
</dbReference>
<dbReference type="InterPro" id="IPR000014">
    <property type="entry name" value="PAS"/>
</dbReference>
<protein>
    <recommendedName>
        <fullName evidence="2">diguanylate cyclase</fullName>
        <ecNumber evidence="2">2.7.7.65</ecNumber>
    </recommendedName>
</protein>
<evidence type="ECO:0000256" key="3">
    <source>
        <dbReference type="ARBA" id="ARBA00022777"/>
    </source>
</evidence>
<dbReference type="RefSeq" id="WP_012136564.1">
    <property type="nucleotide sequence ID" value="NZ_KE007306.1"/>
</dbReference>
<dbReference type="GO" id="GO:1902201">
    <property type="term" value="P:negative regulation of bacterial-type flagellum-dependent cell motility"/>
    <property type="evidence" value="ECO:0007669"/>
    <property type="project" value="TreeGrafter"/>
</dbReference>
<dbReference type="InterPro" id="IPR029787">
    <property type="entry name" value="Nucleotide_cyclase"/>
</dbReference>
<evidence type="ECO:0000313" key="6">
    <source>
        <dbReference type="EMBL" id="EON93604.1"/>
    </source>
</evidence>
<dbReference type="GO" id="GO:0052621">
    <property type="term" value="F:diguanylate cyclase activity"/>
    <property type="evidence" value="ECO:0007669"/>
    <property type="project" value="UniProtKB-EC"/>
</dbReference>
<comment type="caution">
    <text evidence="6">The sequence shown here is derived from an EMBL/GenBank/DDBJ whole genome shotgun (WGS) entry which is preliminary data.</text>
</comment>
<dbReference type="CDD" id="cd01949">
    <property type="entry name" value="GGDEF"/>
    <property type="match status" value="1"/>
</dbReference>
<evidence type="ECO:0000313" key="7">
    <source>
        <dbReference type="Proteomes" id="UP000016540"/>
    </source>
</evidence>
<dbReference type="HOGENOM" id="CLU_000445_11_4_6"/>